<evidence type="ECO:0000313" key="13">
    <source>
        <dbReference type="EMBL" id="PWK23272.1"/>
    </source>
</evidence>
<dbReference type="PRINTS" id="PR01374">
    <property type="entry name" value="TONBPROTEIN"/>
</dbReference>
<dbReference type="GO" id="GO:0030288">
    <property type="term" value="C:outer membrane-bounded periplasmic space"/>
    <property type="evidence" value="ECO:0007669"/>
    <property type="project" value="InterPro"/>
</dbReference>
<dbReference type="EMBL" id="QGGQ01000005">
    <property type="protein sequence ID" value="PWK23272.1"/>
    <property type="molecule type" value="Genomic_DNA"/>
</dbReference>
<dbReference type="NCBIfam" id="TIGR01352">
    <property type="entry name" value="tonB_Cterm"/>
    <property type="match status" value="1"/>
</dbReference>
<evidence type="ECO:0000256" key="5">
    <source>
        <dbReference type="ARBA" id="ARBA00022519"/>
    </source>
</evidence>
<dbReference type="AlphaFoldDB" id="A0A316E153"/>
<organism evidence="13 14">
    <name type="scientific">Maribacter polysiphoniae</name>
    <dbReference type="NCBI Taxonomy" id="429344"/>
    <lineage>
        <taxon>Bacteria</taxon>
        <taxon>Pseudomonadati</taxon>
        <taxon>Bacteroidota</taxon>
        <taxon>Flavobacteriia</taxon>
        <taxon>Flavobacteriales</taxon>
        <taxon>Flavobacteriaceae</taxon>
        <taxon>Maribacter</taxon>
    </lineage>
</organism>
<evidence type="ECO:0000256" key="10">
    <source>
        <dbReference type="SAM" id="Phobius"/>
    </source>
</evidence>
<evidence type="ECO:0000256" key="3">
    <source>
        <dbReference type="ARBA" id="ARBA00022448"/>
    </source>
</evidence>
<dbReference type="InterPro" id="IPR051045">
    <property type="entry name" value="TonB-dependent_transducer"/>
</dbReference>
<dbReference type="RefSeq" id="WP_109651257.1">
    <property type="nucleotide sequence ID" value="NZ_CAJQNU010000002.1"/>
</dbReference>
<evidence type="ECO:0000256" key="4">
    <source>
        <dbReference type="ARBA" id="ARBA00022475"/>
    </source>
</evidence>
<evidence type="ECO:0000256" key="9">
    <source>
        <dbReference type="ARBA" id="ARBA00023136"/>
    </source>
</evidence>
<name>A0A316E153_9FLAO</name>
<feature type="domain" description="TonB C-terminal" evidence="11">
    <location>
        <begin position="150"/>
        <end position="239"/>
    </location>
</feature>
<dbReference type="Proteomes" id="UP000245667">
    <property type="component" value="Unassembled WGS sequence"/>
</dbReference>
<dbReference type="PANTHER" id="PTHR33446">
    <property type="entry name" value="PROTEIN TONB-RELATED"/>
    <property type="match status" value="1"/>
</dbReference>
<comment type="caution">
    <text evidence="13">The sequence shown here is derived from an EMBL/GenBank/DDBJ whole genome shotgun (WGS) entry which is preliminary data.</text>
</comment>
<dbReference type="Pfam" id="PF03544">
    <property type="entry name" value="TonB_C"/>
    <property type="match status" value="1"/>
</dbReference>
<reference evidence="12 15" key="2">
    <citation type="submission" date="2020-07" db="EMBL/GenBank/DDBJ databases">
        <title>The draft genome sequence of Maribacter polysiphoniae KCTC 22021.</title>
        <authorList>
            <person name="Mu L."/>
        </authorList>
    </citation>
    <scope>NUCLEOTIDE SEQUENCE [LARGE SCALE GENOMIC DNA]</scope>
    <source>
        <strain evidence="12 15">KCTC 22021</strain>
    </source>
</reference>
<dbReference type="GO" id="GO:0015891">
    <property type="term" value="P:siderophore transport"/>
    <property type="evidence" value="ECO:0007669"/>
    <property type="project" value="InterPro"/>
</dbReference>
<keyword evidence="9 10" id="KW-0472">Membrane</keyword>
<dbReference type="InterPro" id="IPR037682">
    <property type="entry name" value="TonB_C"/>
</dbReference>
<dbReference type="GO" id="GO:0098797">
    <property type="term" value="C:plasma membrane protein complex"/>
    <property type="evidence" value="ECO:0007669"/>
    <property type="project" value="TreeGrafter"/>
</dbReference>
<dbReference type="PROSITE" id="PS52015">
    <property type="entry name" value="TONB_CTD"/>
    <property type="match status" value="1"/>
</dbReference>
<reference evidence="13 14" key="1">
    <citation type="submission" date="2018-05" db="EMBL/GenBank/DDBJ databases">
        <title>Genomic Encyclopedia of Archaeal and Bacterial Type Strains, Phase II (KMG-II): from individual species to whole genera.</title>
        <authorList>
            <person name="Goeker M."/>
        </authorList>
    </citation>
    <scope>NUCLEOTIDE SEQUENCE [LARGE SCALE GENOMIC DNA]</scope>
    <source>
        <strain evidence="13 14">DSM 23514</strain>
    </source>
</reference>
<dbReference type="EMBL" id="JACWLN010000001">
    <property type="protein sequence ID" value="MBD1259589.1"/>
    <property type="molecule type" value="Genomic_DNA"/>
</dbReference>
<dbReference type="GO" id="GO:0031992">
    <property type="term" value="F:energy transducer activity"/>
    <property type="evidence" value="ECO:0007669"/>
    <property type="project" value="InterPro"/>
</dbReference>
<keyword evidence="7" id="KW-0653">Protein transport</keyword>
<keyword evidence="15" id="KW-1185">Reference proteome</keyword>
<evidence type="ECO:0000256" key="2">
    <source>
        <dbReference type="ARBA" id="ARBA00006555"/>
    </source>
</evidence>
<evidence type="ECO:0000256" key="6">
    <source>
        <dbReference type="ARBA" id="ARBA00022692"/>
    </source>
</evidence>
<keyword evidence="6 10" id="KW-0812">Transmembrane</keyword>
<dbReference type="PANTHER" id="PTHR33446:SF2">
    <property type="entry name" value="PROTEIN TONB"/>
    <property type="match status" value="1"/>
</dbReference>
<accession>A0A316E153</accession>
<dbReference type="GO" id="GO:0055085">
    <property type="term" value="P:transmembrane transport"/>
    <property type="evidence" value="ECO:0007669"/>
    <property type="project" value="InterPro"/>
</dbReference>
<keyword evidence="5" id="KW-0997">Cell inner membrane</keyword>
<dbReference type="Proteomes" id="UP000651837">
    <property type="component" value="Unassembled WGS sequence"/>
</dbReference>
<keyword evidence="4" id="KW-1003">Cell membrane</keyword>
<proteinExistence type="inferred from homology"/>
<evidence type="ECO:0000313" key="12">
    <source>
        <dbReference type="EMBL" id="MBD1259589.1"/>
    </source>
</evidence>
<dbReference type="GO" id="GO:0015031">
    <property type="term" value="P:protein transport"/>
    <property type="evidence" value="ECO:0007669"/>
    <property type="project" value="UniProtKB-KW"/>
</dbReference>
<evidence type="ECO:0000313" key="15">
    <source>
        <dbReference type="Proteomes" id="UP000651837"/>
    </source>
</evidence>
<keyword evidence="3" id="KW-0813">Transport</keyword>
<dbReference type="InterPro" id="IPR003538">
    <property type="entry name" value="TonB"/>
</dbReference>
<dbReference type="OrthoDB" id="1522859at2"/>
<dbReference type="SUPFAM" id="SSF74653">
    <property type="entry name" value="TolA/TonB C-terminal domain"/>
    <property type="match status" value="1"/>
</dbReference>
<evidence type="ECO:0000256" key="8">
    <source>
        <dbReference type="ARBA" id="ARBA00022989"/>
    </source>
</evidence>
<dbReference type="Gene3D" id="3.30.1150.10">
    <property type="match status" value="1"/>
</dbReference>
<evidence type="ECO:0000259" key="11">
    <source>
        <dbReference type="PROSITE" id="PS52015"/>
    </source>
</evidence>
<comment type="subcellular location">
    <subcellularLocation>
        <location evidence="1">Cell inner membrane</location>
        <topology evidence="1">Single-pass membrane protein</topology>
        <orientation evidence="1">Periplasmic side</orientation>
    </subcellularLocation>
</comment>
<evidence type="ECO:0000256" key="7">
    <source>
        <dbReference type="ARBA" id="ARBA00022927"/>
    </source>
</evidence>
<evidence type="ECO:0000256" key="1">
    <source>
        <dbReference type="ARBA" id="ARBA00004383"/>
    </source>
</evidence>
<comment type="similarity">
    <text evidence="2">Belongs to the TonB family.</text>
</comment>
<gene>
    <name evidence="12" type="ORF">HZY62_03240</name>
    <name evidence="13" type="ORF">LX92_02604</name>
</gene>
<evidence type="ECO:0000313" key="14">
    <source>
        <dbReference type="Proteomes" id="UP000245667"/>
    </source>
</evidence>
<protein>
    <submittedName>
        <fullName evidence="12">Energy transducer TonB</fullName>
    </submittedName>
    <submittedName>
        <fullName evidence="13">Outer membrane transport energization protein TonB</fullName>
    </submittedName>
</protein>
<keyword evidence="8 10" id="KW-1133">Transmembrane helix</keyword>
<sequence>MELKKNPKADLRRNSGTYFVIGLAVVMFLVWRGLEWKTYEKSNEYDVSMNVEDMLDEEVPMTEQIKTPPPPPPPAAPEIIEIVEDEVEVEETVIESTETSQEEEIVEVEDVEVEEVEEDIDVPFAVIEDVPIFPGCEGEKGKGAKAMRDCFQAKMQKHIAKNFRYPEIAQEMGVQGRVNVMFVIQKDGSIGGVRMRGPDKNLEKEAARIISKLPKMTPGKQRGRAVRVPFSIPITFRLQ</sequence>
<dbReference type="InterPro" id="IPR006260">
    <property type="entry name" value="TonB/TolA_C"/>
</dbReference>
<feature type="transmembrane region" description="Helical" evidence="10">
    <location>
        <begin position="16"/>
        <end position="34"/>
    </location>
</feature>